<evidence type="ECO:0000313" key="5">
    <source>
        <dbReference type="Proteomes" id="UP000036958"/>
    </source>
</evidence>
<feature type="transmembrane region" description="Helical" evidence="1">
    <location>
        <begin position="287"/>
        <end position="309"/>
    </location>
</feature>
<dbReference type="PANTHER" id="PTHR34220:SF7">
    <property type="entry name" value="SENSOR HISTIDINE KINASE YPDA"/>
    <property type="match status" value="1"/>
</dbReference>
<feature type="transmembrane region" description="Helical" evidence="1">
    <location>
        <begin position="217"/>
        <end position="241"/>
    </location>
</feature>
<feature type="transmembrane region" description="Helical" evidence="1">
    <location>
        <begin position="191"/>
        <end position="211"/>
    </location>
</feature>
<dbReference type="InterPro" id="IPR010559">
    <property type="entry name" value="Sig_transdc_His_kin_internal"/>
</dbReference>
<reference evidence="5" key="1">
    <citation type="submission" date="2015-07" db="EMBL/GenBank/DDBJ databases">
        <title>Genome sequencing of Sunxiuqinia dokdonensis strain SK.</title>
        <authorList>
            <person name="Ahn S."/>
            <person name="Kim B.-C."/>
        </authorList>
    </citation>
    <scope>NUCLEOTIDE SEQUENCE [LARGE SCALE GENOMIC DNA]</scope>
    <source>
        <strain evidence="5">SK</strain>
    </source>
</reference>
<keyword evidence="1" id="KW-1133">Transmembrane helix</keyword>
<dbReference type="AlphaFoldDB" id="A0A0L8V2S0"/>
<dbReference type="Pfam" id="PF06580">
    <property type="entry name" value="His_kinase"/>
    <property type="match status" value="1"/>
</dbReference>
<dbReference type="Gene3D" id="3.30.565.10">
    <property type="entry name" value="Histidine kinase-like ATPase, C-terminal domain"/>
    <property type="match status" value="1"/>
</dbReference>
<keyword evidence="1" id="KW-0812">Transmembrane</keyword>
<dbReference type="RefSeq" id="WP_053188232.1">
    <property type="nucleotide sequence ID" value="NZ_LGIA01000210.1"/>
</dbReference>
<keyword evidence="5" id="KW-1185">Reference proteome</keyword>
<dbReference type="EMBL" id="LGIA01000210">
    <property type="protein sequence ID" value="KOH42800.1"/>
    <property type="molecule type" value="Genomic_DNA"/>
</dbReference>
<evidence type="ECO:0000313" key="4">
    <source>
        <dbReference type="EMBL" id="KOH42800.1"/>
    </source>
</evidence>
<dbReference type="InterPro" id="IPR003594">
    <property type="entry name" value="HATPase_dom"/>
</dbReference>
<dbReference type="PATRIC" id="fig|1409788.3.peg.4449"/>
<protein>
    <submittedName>
        <fullName evidence="4">Uncharacterized protein</fullName>
    </submittedName>
</protein>
<dbReference type="PANTHER" id="PTHR34220">
    <property type="entry name" value="SENSOR HISTIDINE KINASE YPDA"/>
    <property type="match status" value="1"/>
</dbReference>
<organism evidence="4 5">
    <name type="scientific">Sunxiuqinia dokdonensis</name>
    <dbReference type="NCBI Taxonomy" id="1409788"/>
    <lineage>
        <taxon>Bacteria</taxon>
        <taxon>Pseudomonadati</taxon>
        <taxon>Bacteroidota</taxon>
        <taxon>Bacteroidia</taxon>
        <taxon>Marinilabiliales</taxon>
        <taxon>Prolixibacteraceae</taxon>
        <taxon>Sunxiuqinia</taxon>
    </lineage>
</organism>
<feature type="transmembrane region" description="Helical" evidence="1">
    <location>
        <begin position="148"/>
        <end position="170"/>
    </location>
</feature>
<feature type="domain" description="Histidine kinase/HSP90-like ATPase" evidence="2">
    <location>
        <begin position="435"/>
        <end position="485"/>
    </location>
</feature>
<dbReference type="GO" id="GO:0000155">
    <property type="term" value="F:phosphorelay sensor kinase activity"/>
    <property type="evidence" value="ECO:0007669"/>
    <property type="project" value="InterPro"/>
</dbReference>
<gene>
    <name evidence="4" type="ORF">NC99_43570</name>
</gene>
<keyword evidence="1" id="KW-0472">Membrane</keyword>
<dbReference type="OrthoDB" id="6190788at2"/>
<dbReference type="InterPro" id="IPR036890">
    <property type="entry name" value="HATPase_C_sf"/>
</dbReference>
<evidence type="ECO:0000256" key="1">
    <source>
        <dbReference type="SAM" id="Phobius"/>
    </source>
</evidence>
<sequence length="523" mass="59452">MLDSLIDAWDVYVIEVGTANLVLEINSPTNKEKENQIEARNNSREIVESRVILNIPNNTSLPERKKILYYYLVRAIVDCSKNDGYSSYPRNRIAGAVFDEKKPEDITFHAIDRKIIKALYSKVFDDRSRGVKAEPPVSFKSVTPRNRFYVSSGAQLIGMLIAIIYLILIVQAGVIKNHHYDFGKFLGQSMLVFLAYLIQVAVSTSINVYFLNVKFEYFIVLANTLGQAALGVISIILIYLVEFGILQNRKDNLLLNTLIPFLTTTFIPALLPMGLTVIMPSNGGKEVIFGVTVTTVLFCSLIAVARTFYIYMSMQSRNLLCEKDVQLAQLSELHKQAELQSLQSKINPHFLYNSLNSIASLARIDGRKTEQMALALSDFFKYSLNKEQKQTVSLKEEIESIETYLTIEKVRFGDRLNYEIQISRELEEVLIPQFLIQPLVENAVKHGLSKLTSNGQIRVVVERHNKQLKIMVFDNGPGFPSEPIAGYGLQSIQEKLNLIYQNKAWLKWENEPEKYILIVLPFS</sequence>
<evidence type="ECO:0000259" key="2">
    <source>
        <dbReference type="Pfam" id="PF02518"/>
    </source>
</evidence>
<comment type="caution">
    <text evidence="4">The sequence shown here is derived from an EMBL/GenBank/DDBJ whole genome shotgun (WGS) entry which is preliminary data.</text>
</comment>
<feature type="transmembrane region" description="Helical" evidence="1">
    <location>
        <begin position="253"/>
        <end position="275"/>
    </location>
</feature>
<dbReference type="InterPro" id="IPR050640">
    <property type="entry name" value="Bact_2-comp_sensor_kinase"/>
</dbReference>
<dbReference type="STRING" id="1409788.NC99_43570"/>
<name>A0A0L8V2S0_9BACT</name>
<dbReference type="Proteomes" id="UP000036958">
    <property type="component" value="Unassembled WGS sequence"/>
</dbReference>
<evidence type="ECO:0000259" key="3">
    <source>
        <dbReference type="Pfam" id="PF06580"/>
    </source>
</evidence>
<dbReference type="SUPFAM" id="SSF55874">
    <property type="entry name" value="ATPase domain of HSP90 chaperone/DNA topoisomerase II/histidine kinase"/>
    <property type="match status" value="1"/>
</dbReference>
<dbReference type="Pfam" id="PF02518">
    <property type="entry name" value="HATPase_c"/>
    <property type="match status" value="1"/>
</dbReference>
<accession>A0A0L8V2S0</accession>
<feature type="domain" description="Signal transduction histidine kinase internal region" evidence="3">
    <location>
        <begin position="337"/>
        <end position="416"/>
    </location>
</feature>
<proteinExistence type="predicted"/>
<dbReference type="GO" id="GO:0016020">
    <property type="term" value="C:membrane"/>
    <property type="evidence" value="ECO:0007669"/>
    <property type="project" value="InterPro"/>
</dbReference>